<keyword evidence="2" id="KW-0732">Signal</keyword>
<dbReference type="EMBL" id="JBHRTD010000006">
    <property type="protein sequence ID" value="MFC3137480.1"/>
    <property type="molecule type" value="Genomic_DNA"/>
</dbReference>
<feature type="chain" id="PRO_5045534032" evidence="2">
    <location>
        <begin position="19"/>
        <end position="122"/>
    </location>
</feature>
<comment type="caution">
    <text evidence="3">The sequence shown here is derived from an EMBL/GenBank/DDBJ whole genome shotgun (WGS) entry which is preliminary data.</text>
</comment>
<proteinExistence type="predicted"/>
<name>A0ABV7GB40_9GAMM</name>
<dbReference type="Proteomes" id="UP001595621">
    <property type="component" value="Unassembled WGS sequence"/>
</dbReference>
<evidence type="ECO:0000313" key="3">
    <source>
        <dbReference type="EMBL" id="MFC3137480.1"/>
    </source>
</evidence>
<evidence type="ECO:0000256" key="2">
    <source>
        <dbReference type="SAM" id="SignalP"/>
    </source>
</evidence>
<feature type="signal peptide" evidence="2">
    <location>
        <begin position="1"/>
        <end position="18"/>
    </location>
</feature>
<reference evidence="4" key="1">
    <citation type="journal article" date="2019" name="Int. J. Syst. Evol. Microbiol.">
        <title>The Global Catalogue of Microorganisms (GCM) 10K type strain sequencing project: providing services to taxonomists for standard genome sequencing and annotation.</title>
        <authorList>
            <consortium name="The Broad Institute Genomics Platform"/>
            <consortium name="The Broad Institute Genome Sequencing Center for Infectious Disease"/>
            <person name="Wu L."/>
            <person name="Ma J."/>
        </authorList>
    </citation>
    <scope>NUCLEOTIDE SEQUENCE [LARGE SCALE GENOMIC DNA]</scope>
    <source>
        <strain evidence="4">KCTC 52277</strain>
    </source>
</reference>
<evidence type="ECO:0000256" key="1">
    <source>
        <dbReference type="SAM" id="MobiDB-lite"/>
    </source>
</evidence>
<sequence length="122" mass="14334">MRTGLLLLSWMLVCQAYAGDIKVHDKTEPFDPFAVRDAKKADHEWQEQQRLKQQLELIESLPIGCVLLVQPYRHYRCGDLYYRPYPQPRTSELQQKLQYQRIPAPKNAEPPRFKPAVPVDND</sequence>
<gene>
    <name evidence="3" type="ORF">ACFOE0_04670</name>
</gene>
<protein>
    <submittedName>
        <fullName evidence="3">Uncharacterized protein</fullName>
    </submittedName>
</protein>
<keyword evidence="4" id="KW-1185">Reference proteome</keyword>
<feature type="region of interest" description="Disordered" evidence="1">
    <location>
        <begin position="91"/>
        <end position="122"/>
    </location>
</feature>
<evidence type="ECO:0000313" key="4">
    <source>
        <dbReference type="Proteomes" id="UP001595621"/>
    </source>
</evidence>
<organism evidence="3 4">
    <name type="scientific">Shewanella submarina</name>
    <dbReference type="NCBI Taxonomy" id="2016376"/>
    <lineage>
        <taxon>Bacteria</taxon>
        <taxon>Pseudomonadati</taxon>
        <taxon>Pseudomonadota</taxon>
        <taxon>Gammaproteobacteria</taxon>
        <taxon>Alteromonadales</taxon>
        <taxon>Shewanellaceae</taxon>
        <taxon>Shewanella</taxon>
    </lineage>
</organism>
<accession>A0ABV7GB40</accession>
<dbReference type="RefSeq" id="WP_248935246.1">
    <property type="nucleotide sequence ID" value="NZ_JAKILF010000002.1"/>
</dbReference>